<dbReference type="STRING" id="572547.Amico_0420"/>
<feature type="transmembrane region" description="Helical" evidence="8">
    <location>
        <begin position="229"/>
        <end position="247"/>
    </location>
</feature>
<feature type="transmembrane region" description="Helical" evidence="8">
    <location>
        <begin position="286"/>
        <end position="308"/>
    </location>
</feature>
<reference evidence="9 10" key="1">
    <citation type="journal article" date="2010" name="Stand. Genomic Sci.">
        <title>Complete genome sequence of Aminobacterium colombiense type strain (ALA-1).</title>
        <authorList>
            <person name="Chertkov O."/>
            <person name="Sikorski J."/>
            <person name="Brambilla E."/>
            <person name="Lapidus A."/>
            <person name="Copeland A."/>
            <person name="Glavina Del Rio T."/>
            <person name="Nolan M."/>
            <person name="Lucas S."/>
            <person name="Tice H."/>
            <person name="Cheng J.F."/>
            <person name="Han C."/>
            <person name="Detter J.C."/>
            <person name="Bruce D."/>
            <person name="Tapia R."/>
            <person name="Goodwin L."/>
            <person name="Pitluck S."/>
            <person name="Liolios K."/>
            <person name="Ivanova N."/>
            <person name="Mavromatis K."/>
            <person name="Ovchinnikova G."/>
            <person name="Pati A."/>
            <person name="Chen A."/>
            <person name="Palaniappan K."/>
            <person name="Land M."/>
            <person name="Hauser L."/>
            <person name="Chang Y.J."/>
            <person name="Jeffries C.D."/>
            <person name="Spring S."/>
            <person name="Rohde M."/>
            <person name="Goker M."/>
            <person name="Bristow J."/>
            <person name="Eisen J.A."/>
            <person name="Markowitz V."/>
            <person name="Hugenholtz P."/>
            <person name="Kyrpides N.C."/>
            <person name="Klenk H.P."/>
        </authorList>
    </citation>
    <scope>NUCLEOTIDE SEQUENCE [LARGE SCALE GENOMIC DNA]</scope>
    <source>
        <strain evidence="10">DSM 12261 / ALA-1</strain>
    </source>
</reference>
<dbReference type="GO" id="GO:0055085">
    <property type="term" value="P:transmembrane transport"/>
    <property type="evidence" value="ECO:0007669"/>
    <property type="project" value="InterPro"/>
</dbReference>
<keyword evidence="7 8" id="KW-0472">Membrane</keyword>
<feature type="transmembrane region" description="Helical" evidence="8">
    <location>
        <begin position="33"/>
        <end position="52"/>
    </location>
</feature>
<evidence type="ECO:0000256" key="5">
    <source>
        <dbReference type="ARBA" id="ARBA00022692"/>
    </source>
</evidence>
<accession>D5EDD0</accession>
<name>D5EDD0_AMICL</name>
<dbReference type="HOGENOM" id="CLU_056175_3_2_0"/>
<dbReference type="InterPro" id="IPR038770">
    <property type="entry name" value="Na+/solute_symporter_sf"/>
</dbReference>
<dbReference type="AlphaFoldDB" id="D5EDD0"/>
<keyword evidence="6 8" id="KW-1133">Transmembrane helix</keyword>
<evidence type="ECO:0000256" key="1">
    <source>
        <dbReference type="ARBA" id="ARBA00004651"/>
    </source>
</evidence>
<feature type="transmembrane region" description="Helical" evidence="8">
    <location>
        <begin position="64"/>
        <end position="86"/>
    </location>
</feature>
<comment type="subcellular location">
    <subcellularLocation>
        <location evidence="1">Cell membrane</location>
        <topology evidence="1">Multi-pass membrane protein</topology>
    </subcellularLocation>
</comment>
<organism evidence="9 10">
    <name type="scientific">Aminobacterium colombiense (strain DSM 12261 / ALA-1)</name>
    <dbReference type="NCBI Taxonomy" id="572547"/>
    <lineage>
        <taxon>Bacteria</taxon>
        <taxon>Thermotogati</taxon>
        <taxon>Synergistota</taxon>
        <taxon>Synergistia</taxon>
        <taxon>Synergistales</taxon>
        <taxon>Aminobacteriaceae</taxon>
        <taxon>Aminobacterium</taxon>
    </lineage>
</organism>
<evidence type="ECO:0000256" key="8">
    <source>
        <dbReference type="SAM" id="Phobius"/>
    </source>
</evidence>
<keyword evidence="4" id="KW-1003">Cell membrane</keyword>
<gene>
    <name evidence="9" type="ordered locus">Amico_0420</name>
</gene>
<evidence type="ECO:0000256" key="2">
    <source>
        <dbReference type="ARBA" id="ARBA00010145"/>
    </source>
</evidence>
<dbReference type="GO" id="GO:0005886">
    <property type="term" value="C:plasma membrane"/>
    <property type="evidence" value="ECO:0007669"/>
    <property type="project" value="UniProtKB-SubCell"/>
</dbReference>
<sequence>MGSFFIVLPIVIIVGIGWFIRNKGLVREEAFAGMNFILYWVALPALLFRVTYNADVGILSGGNFVKAVYVSLMIAPPMALIFGRFVGLKKERLAVLTMVSIRSNNIFMGVPAVSVALGEAGLQALSLYLAVVMAGYQLISIAWGQIVLSGSFRISALKDAFKKIFTNPLIMACIAGIIFALAGTGPMPRWIDEALKALGNVGNGLALLALGASLNLTRVGASLKETWETLLFKLVIFPSIVWLFLLLWPVDPILFQTTVLVSSMPIAVNSYIVAKGMGMDPAYTAESIAASTLCSIVTIPLWATVLGLS</sequence>
<dbReference type="Proteomes" id="UP000002366">
    <property type="component" value="Chromosome"/>
</dbReference>
<evidence type="ECO:0000256" key="3">
    <source>
        <dbReference type="ARBA" id="ARBA00022448"/>
    </source>
</evidence>
<proteinExistence type="inferred from homology"/>
<evidence type="ECO:0000313" key="10">
    <source>
        <dbReference type="Proteomes" id="UP000002366"/>
    </source>
</evidence>
<keyword evidence="3" id="KW-0813">Transport</keyword>
<dbReference type="RefSeq" id="WP_013047828.1">
    <property type="nucleotide sequence ID" value="NC_014011.1"/>
</dbReference>
<feature type="transmembrane region" description="Helical" evidence="8">
    <location>
        <begin position="197"/>
        <end position="217"/>
    </location>
</feature>
<evidence type="ECO:0000256" key="4">
    <source>
        <dbReference type="ARBA" id="ARBA00022475"/>
    </source>
</evidence>
<comment type="similarity">
    <text evidence="2">Belongs to the auxin efflux carrier (TC 2.A.69) family.</text>
</comment>
<dbReference type="eggNOG" id="COG0679">
    <property type="taxonomic scope" value="Bacteria"/>
</dbReference>
<protein>
    <submittedName>
        <fullName evidence="9">Auxin Efflux Carrier</fullName>
    </submittedName>
</protein>
<dbReference type="PANTHER" id="PTHR36838">
    <property type="entry name" value="AUXIN EFFLUX CARRIER FAMILY PROTEIN"/>
    <property type="match status" value="1"/>
</dbReference>
<evidence type="ECO:0000256" key="7">
    <source>
        <dbReference type="ARBA" id="ARBA00023136"/>
    </source>
</evidence>
<dbReference type="EMBL" id="CP001997">
    <property type="protein sequence ID" value="ADE56562.1"/>
    <property type="molecule type" value="Genomic_DNA"/>
</dbReference>
<feature type="transmembrane region" description="Helical" evidence="8">
    <location>
        <begin position="253"/>
        <end position="274"/>
    </location>
</feature>
<feature type="transmembrane region" description="Helical" evidence="8">
    <location>
        <begin position="93"/>
        <end position="113"/>
    </location>
</feature>
<feature type="transmembrane region" description="Helical" evidence="8">
    <location>
        <begin position="169"/>
        <end position="191"/>
    </location>
</feature>
<evidence type="ECO:0000313" key="9">
    <source>
        <dbReference type="EMBL" id="ADE56562.1"/>
    </source>
</evidence>
<feature type="transmembrane region" description="Helical" evidence="8">
    <location>
        <begin position="6"/>
        <end position="21"/>
    </location>
</feature>
<dbReference type="KEGG" id="aco:Amico_0420"/>
<keyword evidence="10" id="KW-1185">Reference proteome</keyword>
<feature type="transmembrane region" description="Helical" evidence="8">
    <location>
        <begin position="125"/>
        <end position="148"/>
    </location>
</feature>
<dbReference type="Gene3D" id="1.20.1530.20">
    <property type="match status" value="1"/>
</dbReference>
<dbReference type="Pfam" id="PF03547">
    <property type="entry name" value="Mem_trans"/>
    <property type="match status" value="2"/>
</dbReference>
<dbReference type="InterPro" id="IPR004776">
    <property type="entry name" value="Mem_transp_PIN-like"/>
</dbReference>
<keyword evidence="5 8" id="KW-0812">Transmembrane</keyword>
<evidence type="ECO:0000256" key="6">
    <source>
        <dbReference type="ARBA" id="ARBA00022989"/>
    </source>
</evidence>